<keyword evidence="12" id="KW-1185">Reference proteome</keyword>
<dbReference type="SUPFAM" id="SSF55048">
    <property type="entry name" value="Probable ACP-binding domain of malonyl-CoA ACP transacylase"/>
    <property type="match status" value="1"/>
</dbReference>
<evidence type="ECO:0000256" key="4">
    <source>
        <dbReference type="ARBA" id="ARBA00022679"/>
    </source>
</evidence>
<feature type="region of interest" description="N-terminal hotdog fold" evidence="6">
    <location>
        <begin position="915"/>
        <end position="1044"/>
    </location>
</feature>
<keyword evidence="2" id="KW-0597">Phosphoprotein</keyword>
<dbReference type="SUPFAM" id="SSF52151">
    <property type="entry name" value="FabD/lysophospholipase-like"/>
    <property type="match status" value="1"/>
</dbReference>
<dbReference type="InterPro" id="IPR049900">
    <property type="entry name" value="PKS_mFAS_DH"/>
</dbReference>
<evidence type="ECO:0000256" key="6">
    <source>
        <dbReference type="PROSITE-ProRule" id="PRU01363"/>
    </source>
</evidence>
<dbReference type="InterPro" id="IPR016036">
    <property type="entry name" value="Malonyl_transacylase_ACP-bd"/>
</dbReference>
<evidence type="ECO:0000256" key="2">
    <source>
        <dbReference type="ARBA" id="ARBA00022553"/>
    </source>
</evidence>
<dbReference type="SMART" id="SM00825">
    <property type="entry name" value="PKS_KS"/>
    <property type="match status" value="1"/>
</dbReference>
<dbReference type="GO" id="GO:0008168">
    <property type="term" value="F:methyltransferase activity"/>
    <property type="evidence" value="ECO:0007669"/>
    <property type="project" value="UniProtKB-KW"/>
</dbReference>
<dbReference type="Pfam" id="PF00109">
    <property type="entry name" value="ketoacyl-synt"/>
    <property type="match status" value="1"/>
</dbReference>
<dbReference type="STRING" id="767770.A0A1L9N441"/>
<gene>
    <name evidence="11" type="ORF">ASPTUDRAFT_190497</name>
</gene>
<evidence type="ECO:0000313" key="11">
    <source>
        <dbReference type="EMBL" id="OJI84089.1"/>
    </source>
</evidence>
<feature type="domain" description="PKS/mFAS DH" evidence="10">
    <location>
        <begin position="915"/>
        <end position="1199"/>
    </location>
</feature>
<dbReference type="OrthoDB" id="329835at2759"/>
<keyword evidence="1" id="KW-0596">Phosphopantetheine</keyword>
<dbReference type="SUPFAM" id="SSF53901">
    <property type="entry name" value="Thiolase-like"/>
    <property type="match status" value="1"/>
</dbReference>
<evidence type="ECO:0000256" key="1">
    <source>
        <dbReference type="ARBA" id="ARBA00022450"/>
    </source>
</evidence>
<dbReference type="PROSITE" id="PS52019">
    <property type="entry name" value="PKS_MFAS_DH"/>
    <property type="match status" value="1"/>
</dbReference>
<proteinExistence type="predicted"/>
<dbReference type="InterPro" id="IPR020841">
    <property type="entry name" value="PKS_Beta-ketoAc_synthase_dom"/>
</dbReference>
<dbReference type="Pfam" id="PF02801">
    <property type="entry name" value="Ketoacyl-synt_C"/>
    <property type="match status" value="1"/>
</dbReference>
<evidence type="ECO:0000256" key="5">
    <source>
        <dbReference type="ARBA" id="ARBA00023268"/>
    </source>
</evidence>
<dbReference type="InterPro" id="IPR014031">
    <property type="entry name" value="Ketoacyl_synth_C"/>
</dbReference>
<evidence type="ECO:0000256" key="3">
    <source>
        <dbReference type="ARBA" id="ARBA00022603"/>
    </source>
</evidence>
<evidence type="ECO:0000259" key="10">
    <source>
        <dbReference type="PROSITE" id="PS52019"/>
    </source>
</evidence>
<evidence type="ECO:0000259" key="8">
    <source>
        <dbReference type="PROSITE" id="PS50075"/>
    </source>
</evidence>
<evidence type="ECO:0000256" key="7">
    <source>
        <dbReference type="SAM" id="MobiDB-lite"/>
    </source>
</evidence>
<dbReference type="InterPro" id="IPR049551">
    <property type="entry name" value="PKS_DH_C"/>
</dbReference>
<dbReference type="Pfam" id="PF16197">
    <property type="entry name" value="KAsynt_C_assoc"/>
    <property type="match status" value="1"/>
</dbReference>
<feature type="domain" description="Carrier" evidence="8">
    <location>
        <begin position="1282"/>
        <end position="1357"/>
    </location>
</feature>
<keyword evidence="3" id="KW-0489">Methyltransferase</keyword>
<feature type="region of interest" description="C-terminal hotdog fold" evidence="6">
    <location>
        <begin position="1054"/>
        <end position="1199"/>
    </location>
</feature>
<accession>A0A1L9N441</accession>
<evidence type="ECO:0000313" key="12">
    <source>
        <dbReference type="Proteomes" id="UP000184304"/>
    </source>
</evidence>
<dbReference type="Pfam" id="PF14765">
    <property type="entry name" value="PS-DH"/>
    <property type="match status" value="1"/>
</dbReference>
<dbReference type="InterPro" id="IPR016039">
    <property type="entry name" value="Thiolase-like"/>
</dbReference>
<dbReference type="InterPro" id="IPR016035">
    <property type="entry name" value="Acyl_Trfase/lysoPLipase"/>
</dbReference>
<dbReference type="GO" id="GO:0032259">
    <property type="term" value="P:methylation"/>
    <property type="evidence" value="ECO:0007669"/>
    <property type="project" value="UniProtKB-KW"/>
</dbReference>
<dbReference type="CDD" id="cd00833">
    <property type="entry name" value="PKS"/>
    <property type="match status" value="1"/>
</dbReference>
<feature type="region of interest" description="Disordered" evidence="7">
    <location>
        <begin position="1"/>
        <end position="71"/>
    </location>
</feature>
<protein>
    <submittedName>
        <fullName evidence="11">Uncharacterized protein</fullName>
    </submittedName>
</protein>
<dbReference type="Pfam" id="PF00698">
    <property type="entry name" value="Acyl_transf_1"/>
    <property type="match status" value="1"/>
</dbReference>
<dbReference type="GO" id="GO:0004312">
    <property type="term" value="F:fatty acid synthase activity"/>
    <property type="evidence" value="ECO:0007669"/>
    <property type="project" value="TreeGrafter"/>
</dbReference>
<organism evidence="11 12">
    <name type="scientific">Aspergillus tubingensis (strain CBS 134.48)</name>
    <dbReference type="NCBI Taxonomy" id="767770"/>
    <lineage>
        <taxon>Eukaryota</taxon>
        <taxon>Fungi</taxon>
        <taxon>Dikarya</taxon>
        <taxon>Ascomycota</taxon>
        <taxon>Pezizomycotina</taxon>
        <taxon>Eurotiomycetes</taxon>
        <taxon>Eurotiomycetidae</taxon>
        <taxon>Eurotiales</taxon>
        <taxon>Aspergillaceae</taxon>
        <taxon>Aspergillus</taxon>
        <taxon>Aspergillus subgen. Circumdati</taxon>
    </lineage>
</organism>
<dbReference type="OMA" id="FDAGYWA"/>
<dbReference type="PROSITE" id="PS50075">
    <property type="entry name" value="CARRIER"/>
    <property type="match status" value="1"/>
</dbReference>
<dbReference type="InterPro" id="IPR032821">
    <property type="entry name" value="PKS_assoc"/>
</dbReference>
<dbReference type="InterPro" id="IPR014043">
    <property type="entry name" value="Acyl_transferase_dom"/>
</dbReference>
<dbReference type="InterPro" id="IPR001227">
    <property type="entry name" value="Ac_transferase_dom_sf"/>
</dbReference>
<dbReference type="InterPro" id="IPR014030">
    <property type="entry name" value="Ketoacyl_synth_N"/>
</dbReference>
<keyword evidence="5" id="KW-0511">Multifunctional enzyme</keyword>
<dbReference type="VEuPathDB" id="FungiDB:ASPTUDRAFT_190497"/>
<dbReference type="Gene3D" id="3.40.47.10">
    <property type="match status" value="1"/>
</dbReference>
<dbReference type="GO" id="GO:0044550">
    <property type="term" value="P:secondary metabolite biosynthetic process"/>
    <property type="evidence" value="ECO:0007669"/>
    <property type="project" value="TreeGrafter"/>
</dbReference>
<reference evidence="12" key="1">
    <citation type="journal article" date="2017" name="Genome Biol.">
        <title>Comparative genomics reveals high biological diversity and specific adaptations in the industrially and medically important fungal genus Aspergillus.</title>
        <authorList>
            <person name="de Vries R.P."/>
            <person name="Riley R."/>
            <person name="Wiebenga A."/>
            <person name="Aguilar-Osorio G."/>
            <person name="Amillis S."/>
            <person name="Uchima C.A."/>
            <person name="Anderluh G."/>
            <person name="Asadollahi M."/>
            <person name="Askin M."/>
            <person name="Barry K."/>
            <person name="Battaglia E."/>
            <person name="Bayram O."/>
            <person name="Benocci T."/>
            <person name="Braus-Stromeyer S.A."/>
            <person name="Caldana C."/>
            <person name="Canovas D."/>
            <person name="Cerqueira G.C."/>
            <person name="Chen F."/>
            <person name="Chen W."/>
            <person name="Choi C."/>
            <person name="Clum A."/>
            <person name="Dos Santos R.A."/>
            <person name="Damasio A.R."/>
            <person name="Diallinas G."/>
            <person name="Emri T."/>
            <person name="Fekete E."/>
            <person name="Flipphi M."/>
            <person name="Freyberg S."/>
            <person name="Gallo A."/>
            <person name="Gournas C."/>
            <person name="Habgood R."/>
            <person name="Hainaut M."/>
            <person name="Harispe M.L."/>
            <person name="Henrissat B."/>
            <person name="Hilden K.S."/>
            <person name="Hope R."/>
            <person name="Hossain A."/>
            <person name="Karabika E."/>
            <person name="Karaffa L."/>
            <person name="Karanyi Z."/>
            <person name="Krasevec N."/>
            <person name="Kuo A."/>
            <person name="Kusch H."/>
            <person name="LaButti K."/>
            <person name="Lagendijk E.L."/>
            <person name="Lapidus A."/>
            <person name="Levasseur A."/>
            <person name="Lindquist E."/>
            <person name="Lipzen A."/>
            <person name="Logrieco A.F."/>
            <person name="MacCabe A."/>
            <person name="Maekelae M.R."/>
            <person name="Malavazi I."/>
            <person name="Melin P."/>
            <person name="Meyer V."/>
            <person name="Mielnichuk N."/>
            <person name="Miskei M."/>
            <person name="Molnar A.P."/>
            <person name="Mule G."/>
            <person name="Ngan C.Y."/>
            <person name="Orejas M."/>
            <person name="Orosz E."/>
            <person name="Ouedraogo J.P."/>
            <person name="Overkamp K.M."/>
            <person name="Park H.-S."/>
            <person name="Perrone G."/>
            <person name="Piumi F."/>
            <person name="Punt P.J."/>
            <person name="Ram A.F."/>
            <person name="Ramon A."/>
            <person name="Rauscher S."/>
            <person name="Record E."/>
            <person name="Riano-Pachon D.M."/>
            <person name="Robert V."/>
            <person name="Roehrig J."/>
            <person name="Ruller R."/>
            <person name="Salamov A."/>
            <person name="Salih N.S."/>
            <person name="Samson R.A."/>
            <person name="Sandor E."/>
            <person name="Sanguinetti M."/>
            <person name="Schuetze T."/>
            <person name="Sepcic K."/>
            <person name="Shelest E."/>
            <person name="Sherlock G."/>
            <person name="Sophianopoulou V."/>
            <person name="Squina F.M."/>
            <person name="Sun H."/>
            <person name="Susca A."/>
            <person name="Todd R.B."/>
            <person name="Tsang A."/>
            <person name="Unkles S.E."/>
            <person name="van de Wiele N."/>
            <person name="van Rossen-Uffink D."/>
            <person name="Oliveira J.V."/>
            <person name="Vesth T.C."/>
            <person name="Visser J."/>
            <person name="Yu J.-H."/>
            <person name="Zhou M."/>
            <person name="Andersen M.R."/>
            <person name="Archer D.B."/>
            <person name="Baker S.E."/>
            <person name="Benoit I."/>
            <person name="Brakhage A.A."/>
            <person name="Braus G.H."/>
            <person name="Fischer R."/>
            <person name="Frisvad J.C."/>
            <person name="Goldman G.H."/>
            <person name="Houbraken J."/>
            <person name="Oakley B."/>
            <person name="Pocsi I."/>
            <person name="Scazzocchio C."/>
            <person name="Seiboth B."/>
            <person name="vanKuyk P.A."/>
            <person name="Wortman J."/>
            <person name="Dyer P.S."/>
            <person name="Grigoriev I.V."/>
        </authorList>
    </citation>
    <scope>NUCLEOTIDE SEQUENCE [LARGE SCALE GENOMIC DNA]</scope>
    <source>
        <strain evidence="12">CBS 134.48</strain>
    </source>
</reference>
<sequence length="1388" mass="151909">MTKDMQASHTTSGDDERNYFTSGKEIPQSTFPGLDGDDPVALYGERTSNVDLPDVSRPKPSDNEPSDSPTPIAIVGLAMRLPWGVRTDDQFWDCLMKKEDGLCEVPMSRYNIDSYYHPTRERSTRTKYGYFLQEDPAYFDAKFFSVRDHEAIRMEPQQRLLLELVWECFESAGETDWEGKDIGCFVGVFGEDWLGLAHRDPQTVDRYHALGTGDYVLANCVSYRYDFRGPSMTIKAACSSSLTALHEACQALASGACSSAIVAGSNLIMSPTMTTSLSDNMVLSPSGVCRTFDAKADGYGRGEAINVLYIKRLSSAKQANDPIRAVIRSTAVNYDGKTANISAPSVQSQESLIRNAYQKAGFNDLSDTAFFECHGTGTVADDAAETTAIDNCFKPDGVIIGAVKPNFGHSEGASGITSLIKAILSLERSTIPPNFNRPFRAHEMAADRRQRVSINGFGIGGANAHVILDSAADVCGNFQDSQTSESVTGVKLLVVSAQGSKSLESRIKQVCDYANRFPDQLCNLSFTLGKSCTQVSPQLSFVFTGQGSQWAGMGKGLLEKYPCFQEDILRLDRALKGLGDPPSWSLQEELCRTSDSRVDEAEVCQPLCTAIQIGLVNLLASWGVQPAAVVGHSSGEIAAAYAAGAISEKSAIILAYYRGKLAKQQMGLGEMASIGLSSEEVTSYLEDGVVIACRNSPQSVTLSGETSRIDIIVERIRNDIPDIFCRKLGLKIAYHSQQMKCLGPLYEASITGHLQINFHMLPMLSSVTKAMVMDPQELGAAYWRRNLESPVLFNDAVSNLLKEDKAHILLEIGPHSALSGPLKQIFRSHSLKHGPLYIPTLKRCDDTSFDARCEVQLLSALGLIHSNGAIVDLMSVNGRGQVVTDLPPYPWQHGTRYWNESRLVRDWRLSSMPPHELLGSRCPESTDLEPSWRNIVGTGSNPWLADHILRGHVVFPAAGYIAMAGEAVRQLNPGTEGFTAKNVLFKSPLVIDETGSVEIITSLNPVAFNDVMNSEWYSFVIASHDGSVWTEVCSGQVQAGVEDEPSHIKIPRYARQVSPEKWYGALSDLGLSYGPQFRGLQNISADPLGGRASASVNLVKQYESHYFVHPTMLDQCLQLMSVAGAAGLRRCIIKSAIPSSIEHLLVRSVGEYMDVNVEVKQETGNYLAGDATAMFEDKVVLSMKVEDEVLKGLEICIMRSRDSIATDPGTQTSSSVIIRLRYTRPLSDTSVRLLWHSQDVRFAPYANIDLSSKQQPSDASSNILRDLTLRADRYPSIMLTEESRSLIIQETVRLVSSSLIGSQDLDEGQKWEIPIDSLASLEIKSWVRRNMDLDVSVAEIAKSRTVGGLALMTADRLVGHYKAKLENPSSGVLDEGTAVPSSSEVVDY</sequence>
<dbReference type="InterPro" id="IPR042104">
    <property type="entry name" value="PKS_dehydratase_sf"/>
</dbReference>
<feature type="active site" description="Proton acceptor; for dehydratase activity" evidence="6">
    <location>
        <position position="947"/>
    </location>
</feature>
<name>A0A1L9N441_ASPTC</name>
<dbReference type="EMBL" id="KV878203">
    <property type="protein sequence ID" value="OJI84089.1"/>
    <property type="molecule type" value="Genomic_DNA"/>
</dbReference>
<dbReference type="InterPro" id="IPR020807">
    <property type="entry name" value="PKS_DH"/>
</dbReference>
<dbReference type="GO" id="GO:0006633">
    <property type="term" value="P:fatty acid biosynthetic process"/>
    <property type="evidence" value="ECO:0007669"/>
    <property type="project" value="InterPro"/>
</dbReference>
<dbReference type="Gene3D" id="3.10.129.110">
    <property type="entry name" value="Polyketide synthase dehydratase"/>
    <property type="match status" value="1"/>
</dbReference>
<feature type="active site" description="Proton donor; for dehydratase activity" evidence="6">
    <location>
        <position position="1114"/>
    </location>
</feature>
<dbReference type="InterPro" id="IPR009081">
    <property type="entry name" value="PP-bd_ACP"/>
</dbReference>
<dbReference type="GO" id="GO:0004315">
    <property type="term" value="F:3-oxoacyl-[acyl-carrier-protein] synthase activity"/>
    <property type="evidence" value="ECO:0007669"/>
    <property type="project" value="InterPro"/>
</dbReference>
<evidence type="ECO:0000259" key="9">
    <source>
        <dbReference type="PROSITE" id="PS52004"/>
    </source>
</evidence>
<dbReference type="InterPro" id="IPR050091">
    <property type="entry name" value="PKS_NRPS_Biosynth_Enz"/>
</dbReference>
<dbReference type="SMART" id="SM00827">
    <property type="entry name" value="PKS_AT"/>
    <property type="match status" value="1"/>
</dbReference>
<dbReference type="Proteomes" id="UP000184304">
    <property type="component" value="Unassembled WGS sequence"/>
</dbReference>
<feature type="domain" description="Ketosynthase family 3 (KS3)" evidence="9">
    <location>
        <begin position="69"/>
        <end position="470"/>
    </location>
</feature>
<dbReference type="InterPro" id="IPR018201">
    <property type="entry name" value="Ketoacyl_synth_AS"/>
</dbReference>
<feature type="compositionally biased region" description="Polar residues" evidence="7">
    <location>
        <begin position="1"/>
        <end position="11"/>
    </location>
</feature>
<dbReference type="SMART" id="SM00826">
    <property type="entry name" value="PKS_DH"/>
    <property type="match status" value="1"/>
</dbReference>
<dbReference type="Gene3D" id="3.40.366.10">
    <property type="entry name" value="Malonyl-Coenzyme A Acyl Carrier Protein, domain 2"/>
    <property type="match status" value="1"/>
</dbReference>
<dbReference type="PANTHER" id="PTHR43775:SF49">
    <property type="entry name" value="SYNTHASE, PUTATIVE (JCVI)-RELATED"/>
    <property type="match status" value="1"/>
</dbReference>
<dbReference type="InterPro" id="IPR049552">
    <property type="entry name" value="PKS_DH_N"/>
</dbReference>
<dbReference type="PROSITE" id="PS00606">
    <property type="entry name" value="KS3_1"/>
    <property type="match status" value="1"/>
</dbReference>
<dbReference type="Pfam" id="PF21089">
    <property type="entry name" value="PKS_DH_N"/>
    <property type="match status" value="1"/>
</dbReference>
<dbReference type="PROSITE" id="PS52004">
    <property type="entry name" value="KS3_2"/>
    <property type="match status" value="1"/>
</dbReference>
<dbReference type="PANTHER" id="PTHR43775">
    <property type="entry name" value="FATTY ACID SYNTHASE"/>
    <property type="match status" value="1"/>
</dbReference>
<keyword evidence="4" id="KW-0808">Transferase</keyword>